<gene>
    <name evidence="6" type="ORF">CLV92_11661</name>
</gene>
<evidence type="ECO:0000256" key="3">
    <source>
        <dbReference type="ARBA" id="ARBA00023163"/>
    </source>
</evidence>
<dbReference type="InterPro" id="IPR011075">
    <property type="entry name" value="TetR_C"/>
</dbReference>
<evidence type="ECO:0000313" key="7">
    <source>
        <dbReference type="Proteomes" id="UP000239485"/>
    </source>
</evidence>
<dbReference type="InterPro" id="IPR009057">
    <property type="entry name" value="Homeodomain-like_sf"/>
</dbReference>
<reference evidence="6 7" key="1">
    <citation type="submission" date="2018-02" db="EMBL/GenBank/DDBJ databases">
        <title>Genomic Encyclopedia of Archaeal and Bacterial Type Strains, Phase II (KMG-II): from individual species to whole genera.</title>
        <authorList>
            <person name="Goeker M."/>
        </authorList>
    </citation>
    <scope>NUCLEOTIDE SEQUENCE [LARGE SCALE GENOMIC DNA]</scope>
    <source>
        <strain evidence="6 7">DSM 22857</strain>
    </source>
</reference>
<dbReference type="Proteomes" id="UP000239485">
    <property type="component" value="Unassembled WGS sequence"/>
</dbReference>
<dbReference type="PRINTS" id="PR00455">
    <property type="entry name" value="HTHTETR"/>
</dbReference>
<evidence type="ECO:0000256" key="4">
    <source>
        <dbReference type="PROSITE-ProRule" id="PRU00335"/>
    </source>
</evidence>
<sequence>MPLAPLDPRVARSRAAVIRTAAEVLVEAGPAAVTVDAVVQRSGVARSTIYRHFPSSADVLRAAVDALIPDTPQVPARGDVAVLLEDFLVHLAEELRTSAWAQLLPGLLELVARDPGLEPHRAELVERHRAPLRELLHRAAADGLLPAGTDPDAAAARLVGPLFYRRMVSGEELSAALCRELLAGVLAPGPAAATPDGGGS</sequence>
<evidence type="ECO:0000256" key="1">
    <source>
        <dbReference type="ARBA" id="ARBA00023015"/>
    </source>
</evidence>
<dbReference type="InterPro" id="IPR050109">
    <property type="entry name" value="HTH-type_TetR-like_transc_reg"/>
</dbReference>
<keyword evidence="2 4" id="KW-0238">DNA-binding</keyword>
<feature type="domain" description="HTH tetR-type" evidence="5">
    <location>
        <begin position="11"/>
        <end position="71"/>
    </location>
</feature>
<dbReference type="GO" id="GO:0003700">
    <property type="term" value="F:DNA-binding transcription factor activity"/>
    <property type="evidence" value="ECO:0007669"/>
    <property type="project" value="TreeGrafter"/>
</dbReference>
<dbReference type="Gene3D" id="1.10.357.10">
    <property type="entry name" value="Tetracycline Repressor, domain 2"/>
    <property type="match status" value="1"/>
</dbReference>
<evidence type="ECO:0000259" key="5">
    <source>
        <dbReference type="PROSITE" id="PS50977"/>
    </source>
</evidence>
<evidence type="ECO:0000256" key="2">
    <source>
        <dbReference type="ARBA" id="ARBA00023125"/>
    </source>
</evidence>
<organism evidence="6 7">
    <name type="scientific">Kineococcus xinjiangensis</name>
    <dbReference type="NCBI Taxonomy" id="512762"/>
    <lineage>
        <taxon>Bacteria</taxon>
        <taxon>Bacillati</taxon>
        <taxon>Actinomycetota</taxon>
        <taxon>Actinomycetes</taxon>
        <taxon>Kineosporiales</taxon>
        <taxon>Kineosporiaceae</taxon>
        <taxon>Kineococcus</taxon>
    </lineage>
</organism>
<dbReference type="InterPro" id="IPR001647">
    <property type="entry name" value="HTH_TetR"/>
</dbReference>
<dbReference type="Gene3D" id="1.10.10.60">
    <property type="entry name" value="Homeodomain-like"/>
    <property type="match status" value="1"/>
</dbReference>
<dbReference type="InterPro" id="IPR036271">
    <property type="entry name" value="Tet_transcr_reg_TetR-rel_C_sf"/>
</dbReference>
<dbReference type="Pfam" id="PF00440">
    <property type="entry name" value="TetR_N"/>
    <property type="match status" value="1"/>
</dbReference>
<name>A0A2S6IDC0_9ACTN</name>
<dbReference type="SUPFAM" id="SSF46689">
    <property type="entry name" value="Homeodomain-like"/>
    <property type="match status" value="1"/>
</dbReference>
<dbReference type="SUPFAM" id="SSF48498">
    <property type="entry name" value="Tetracyclin repressor-like, C-terminal domain"/>
    <property type="match status" value="1"/>
</dbReference>
<dbReference type="PANTHER" id="PTHR30055">
    <property type="entry name" value="HTH-TYPE TRANSCRIPTIONAL REGULATOR RUTR"/>
    <property type="match status" value="1"/>
</dbReference>
<protein>
    <submittedName>
        <fullName evidence="6">AcrR family transcriptional regulator</fullName>
    </submittedName>
</protein>
<dbReference type="GO" id="GO:0000976">
    <property type="term" value="F:transcription cis-regulatory region binding"/>
    <property type="evidence" value="ECO:0007669"/>
    <property type="project" value="TreeGrafter"/>
</dbReference>
<dbReference type="PROSITE" id="PS50977">
    <property type="entry name" value="HTH_TETR_2"/>
    <property type="match status" value="1"/>
</dbReference>
<dbReference type="AlphaFoldDB" id="A0A2S6IDC0"/>
<dbReference type="Pfam" id="PF16859">
    <property type="entry name" value="TetR_C_11"/>
    <property type="match status" value="1"/>
</dbReference>
<dbReference type="OrthoDB" id="9796019at2"/>
<keyword evidence="1" id="KW-0805">Transcription regulation</keyword>
<keyword evidence="3" id="KW-0804">Transcription</keyword>
<comment type="caution">
    <text evidence="6">The sequence shown here is derived from an EMBL/GenBank/DDBJ whole genome shotgun (WGS) entry which is preliminary data.</text>
</comment>
<dbReference type="RefSeq" id="WP_104435116.1">
    <property type="nucleotide sequence ID" value="NZ_PTJD01000016.1"/>
</dbReference>
<evidence type="ECO:0000313" key="6">
    <source>
        <dbReference type="EMBL" id="PPK92199.1"/>
    </source>
</evidence>
<keyword evidence="7" id="KW-1185">Reference proteome</keyword>
<accession>A0A2S6IDC0</accession>
<proteinExistence type="predicted"/>
<dbReference type="EMBL" id="PTJD01000016">
    <property type="protein sequence ID" value="PPK92199.1"/>
    <property type="molecule type" value="Genomic_DNA"/>
</dbReference>
<feature type="DNA-binding region" description="H-T-H motif" evidence="4">
    <location>
        <begin position="34"/>
        <end position="53"/>
    </location>
</feature>
<dbReference type="PANTHER" id="PTHR30055:SF148">
    <property type="entry name" value="TETR-FAMILY TRANSCRIPTIONAL REGULATOR"/>
    <property type="match status" value="1"/>
</dbReference>